<protein>
    <submittedName>
        <fullName evidence="3">Putative invasin</fullName>
    </submittedName>
</protein>
<dbReference type="Proteomes" id="UP000032735">
    <property type="component" value="Chromosome"/>
</dbReference>
<dbReference type="HOGENOM" id="CLU_004233_1_0_6"/>
<dbReference type="PANTHER" id="PTHR39576:SF2">
    <property type="entry name" value="ATTACHING AND EFFACING PROTEIN HOMOLOG-RELATED"/>
    <property type="match status" value="1"/>
</dbReference>
<dbReference type="SUPFAM" id="SSF49373">
    <property type="entry name" value="Invasin/intimin cell-adhesion fragments"/>
    <property type="match status" value="2"/>
</dbReference>
<dbReference type="InterPro" id="IPR003344">
    <property type="entry name" value="Big_1_dom"/>
</dbReference>
<dbReference type="AlphaFoldDB" id="A0A068QYW1"/>
<evidence type="ECO:0000256" key="1">
    <source>
        <dbReference type="ARBA" id="ARBA00010116"/>
    </source>
</evidence>
<dbReference type="FunFam" id="2.40.160.160:FF:000001">
    <property type="entry name" value="Intimin-like inverse autotransporter SinH"/>
    <property type="match status" value="1"/>
</dbReference>
<accession>A0A068QYW1</accession>
<dbReference type="InterPro" id="IPR013783">
    <property type="entry name" value="Ig-like_fold"/>
</dbReference>
<gene>
    <name evidence="3" type="ORF">XPG1_0181</name>
</gene>
<dbReference type="EMBL" id="FO704551">
    <property type="protein sequence ID" value="CDG19836.1"/>
    <property type="molecule type" value="Genomic_DNA"/>
</dbReference>
<dbReference type="InterPro" id="IPR003535">
    <property type="entry name" value="Intimin/invasin_bac"/>
</dbReference>
<comment type="similarity">
    <text evidence="1">Belongs to the intimin/invasin family.</text>
</comment>
<evidence type="ECO:0000313" key="3">
    <source>
        <dbReference type="EMBL" id="CDG19836.1"/>
    </source>
</evidence>
<dbReference type="PANTHER" id="PTHR39576">
    <property type="entry name" value="ATTACHING AND EFFACING PROTEIN HOMOLOG-RELATED-RELATED"/>
    <property type="match status" value="1"/>
</dbReference>
<sequence>MSSYIRNIIGFFIFIYALLLPSTLMNAFAEDHLTTGGIYTKAENNKDNVDLFVNESSKKRIHDNTNETSKYGTPHFIARNLQTVGNILSSSPADLTEQAKSYALGKFNSTITSEVQKWLSQFGTARINFGLDKKGTLENNALELLLPLYDNKTDWLLFSQFGYRNKDSRNTINVGLGGRYFYQNWMYGLNTFYDHDLTGQNQRLGLGGEIWGDYIKLSANTYYRLSDWQHSQNFKDYHERPANGYDINGEFFLPAYPNLGAKLTYEQYFGDNVTLFNRDTKQKNPSLAKLGLTYTPIPLLTMGVDYKQGESGHTETQFLANFNYKLGVPLSTQLSPENVASMRTLAGSRYDLVDRNNNIVLDHIKQPIIQLSIPTTLTGYSHEEKTISVTNQPDNKINLQENKEFIKNGGKIVAQGNQVAITFPTYQFGNGETNNYPIHFNIFENSTAKNTSHNGIFTIIVRPFVVKEKEVNPTNTLPADGQKVYIFTPVITYDAVGNQPLAQVKFNNVQWTTEPKIDEKESGLQWGKPEKTTQTNDKGQLQAALMSSKPIKDVKVFLQMDGMPKTQVGTVSFGEDTSRFQIKTIEISPDNLTEPLTADGVQTYTYKAVVFDGNNNSVPPNTSIADIKWDHNHKAISTLKLVPNGDKTDSESQLTATLKSSEPVDNVIVTLSIEGHPEKSAKAVSFKSAQIQLTHTPSGPILVGEESTITAEIKGMDGQNRKGLHVNWTLSGDSPKVLKQDTTTDSDGKATMTLTSTVEQVITVKASINDSNPSQTEVDFKWPSIQDVTLSADTPNGTILPGGAYKFTATLFGADGRTHYTGTNIPFKWHIESPANPNNEGLSLSPAGEVKAVSDGILNAELTSTKDKPAVADAKICLTVVDAPQSPTTHKCVDSINFKSPPVDFEISSVEVYAVEVNGTEQPFDQKKPLLGNGADKYKYRALITKKGSKGQAKIPNHAFSDVEWTRNQTQIDYKYLPKPDRTSLKTDGDGYLYATLDSYVGVNDVTVTLTIPDELSGNNPKDKDAANQVSFEPVSKQAIMFIYNKNNLKKYRYFTTEYHPANVIPDIIIGKLGEDTSGPFDESNDDVYYDLNPDQNNFFPNIVKLGQDHKGPMIFTGPWGKATITAKVTKKDGRIYAYYYRINIKQTITYSFNYGIKSPPHRGYHTINDDTKCENYGGFITPRVEDFLKEGGEYQVDSEFDNLFDWGLFYGHEGDIDRFNPKKPIKYKLTSGGYPNFVIFNPLTETYSMDPNDIGFVICTYHYTNQDVKSL</sequence>
<dbReference type="KEGG" id="xpo:XPG1_0181"/>
<dbReference type="InterPro" id="IPR038177">
    <property type="entry name" value="IAT_beta_sf"/>
</dbReference>
<proteinExistence type="inferred from homology"/>
<dbReference type="Gene3D" id="2.60.40.10">
    <property type="entry name" value="Immunoglobulins"/>
    <property type="match status" value="2"/>
</dbReference>
<dbReference type="RefSeq" id="WP_052708208.1">
    <property type="nucleotide sequence ID" value="NZ_FO704551.1"/>
</dbReference>
<dbReference type="InterPro" id="IPR024519">
    <property type="entry name" value="IAT_beta"/>
</dbReference>
<evidence type="ECO:0000259" key="2">
    <source>
        <dbReference type="SMART" id="SM00634"/>
    </source>
</evidence>
<dbReference type="OrthoDB" id="6437047at2"/>
<dbReference type="Pfam" id="PF02369">
    <property type="entry name" value="Big_1"/>
    <property type="match status" value="1"/>
</dbReference>
<dbReference type="Gene3D" id="2.40.160.160">
    <property type="entry name" value="Inverse autotransporter, beta-domain"/>
    <property type="match status" value="1"/>
</dbReference>
<name>A0A068QYW1_9GAMM</name>
<dbReference type="GO" id="GO:0007155">
    <property type="term" value="P:cell adhesion"/>
    <property type="evidence" value="ECO:0007669"/>
    <property type="project" value="InterPro"/>
</dbReference>
<organism evidence="3 4">
    <name type="scientific">Xenorhabdus poinarii G6</name>
    <dbReference type="NCBI Taxonomy" id="1354304"/>
    <lineage>
        <taxon>Bacteria</taxon>
        <taxon>Pseudomonadati</taxon>
        <taxon>Pseudomonadota</taxon>
        <taxon>Gammaproteobacteria</taxon>
        <taxon>Enterobacterales</taxon>
        <taxon>Morganellaceae</taxon>
        <taxon>Xenorhabdus</taxon>
    </lineage>
</organism>
<dbReference type="SMART" id="SM00634">
    <property type="entry name" value="BID_1"/>
    <property type="match status" value="1"/>
</dbReference>
<dbReference type="PRINTS" id="PR01369">
    <property type="entry name" value="INTIMIN"/>
</dbReference>
<dbReference type="GO" id="GO:0009279">
    <property type="term" value="C:cell outer membrane"/>
    <property type="evidence" value="ECO:0007669"/>
    <property type="project" value="TreeGrafter"/>
</dbReference>
<reference evidence="3 4" key="1">
    <citation type="submission" date="2013-07" db="EMBL/GenBank/DDBJ databases">
        <authorList>
            <person name="Genoscope - CEA"/>
        </authorList>
    </citation>
    <scope>NUCLEOTIDE SEQUENCE [LARGE SCALE GENOMIC DNA]</scope>
    <source>
        <strain evidence="3 4">G6</strain>
    </source>
</reference>
<evidence type="ECO:0000313" key="4">
    <source>
        <dbReference type="Proteomes" id="UP000032735"/>
    </source>
</evidence>
<feature type="domain" description="Big-1" evidence="2">
    <location>
        <begin position="689"/>
        <end position="778"/>
    </location>
</feature>
<keyword evidence="4" id="KW-1185">Reference proteome</keyword>
<dbReference type="STRING" id="1354304.XPG1_0181"/>
<dbReference type="InterPro" id="IPR051715">
    <property type="entry name" value="Intimin-Invasin_domain"/>
</dbReference>
<dbReference type="InterPro" id="IPR008964">
    <property type="entry name" value="Invasin/intimin_cell_adhesion"/>
</dbReference>
<dbReference type="Pfam" id="PF11924">
    <property type="entry name" value="IAT_beta"/>
    <property type="match status" value="1"/>
</dbReference>